<keyword evidence="1" id="KW-0677">Repeat</keyword>
<evidence type="ECO:0000313" key="3">
    <source>
        <dbReference type="Proteomes" id="UP000821866"/>
    </source>
</evidence>
<evidence type="ECO:0000313" key="2">
    <source>
        <dbReference type="EMBL" id="KAH8021348.1"/>
    </source>
</evidence>
<dbReference type="AlphaFoldDB" id="A0A9J6DGM4"/>
<reference evidence="2" key="1">
    <citation type="journal article" date="2020" name="Cell">
        <title>Large-Scale Comparative Analyses of Tick Genomes Elucidate Their Genetic Diversity and Vector Capacities.</title>
        <authorList>
            <consortium name="Tick Genome and Microbiome Consortium (TIGMIC)"/>
            <person name="Jia N."/>
            <person name="Wang J."/>
            <person name="Shi W."/>
            <person name="Du L."/>
            <person name="Sun Y."/>
            <person name="Zhan W."/>
            <person name="Jiang J.F."/>
            <person name="Wang Q."/>
            <person name="Zhang B."/>
            <person name="Ji P."/>
            <person name="Bell-Sakyi L."/>
            <person name="Cui X.M."/>
            <person name="Yuan T.T."/>
            <person name="Jiang B.G."/>
            <person name="Yang W.F."/>
            <person name="Lam T.T."/>
            <person name="Chang Q.C."/>
            <person name="Ding S.J."/>
            <person name="Wang X.J."/>
            <person name="Zhu J.G."/>
            <person name="Ruan X.D."/>
            <person name="Zhao L."/>
            <person name="Wei J.T."/>
            <person name="Ye R.Z."/>
            <person name="Que T.C."/>
            <person name="Du C.H."/>
            <person name="Zhou Y.H."/>
            <person name="Cheng J.X."/>
            <person name="Dai P.F."/>
            <person name="Guo W.B."/>
            <person name="Han X.H."/>
            <person name="Huang E.J."/>
            <person name="Li L.F."/>
            <person name="Wei W."/>
            <person name="Gao Y.C."/>
            <person name="Liu J.Z."/>
            <person name="Shao H.Z."/>
            <person name="Wang X."/>
            <person name="Wang C.C."/>
            <person name="Yang T.C."/>
            <person name="Huo Q.B."/>
            <person name="Li W."/>
            <person name="Chen H.Y."/>
            <person name="Chen S.E."/>
            <person name="Zhou L.G."/>
            <person name="Ni X.B."/>
            <person name="Tian J.H."/>
            <person name="Sheng Y."/>
            <person name="Liu T."/>
            <person name="Pan Y.S."/>
            <person name="Xia L.Y."/>
            <person name="Li J."/>
            <person name="Zhao F."/>
            <person name="Cao W.C."/>
        </authorList>
    </citation>
    <scope>NUCLEOTIDE SEQUENCE</scope>
    <source>
        <strain evidence="2">Rmic-2018</strain>
    </source>
</reference>
<evidence type="ECO:0000256" key="1">
    <source>
        <dbReference type="ARBA" id="ARBA00022737"/>
    </source>
</evidence>
<dbReference type="VEuPathDB" id="VectorBase:LOC119163710"/>
<name>A0A9J6DGM4_RHIMP</name>
<dbReference type="Proteomes" id="UP000821866">
    <property type="component" value="Chromosome 7"/>
</dbReference>
<sequence length="737" mass="82794">MGPWSGRLRDYAAYLVTNHPNLCPSINQLFSNLLYLRSILSQRQVDHDRSCTAGAPDGCFLLAELSLWNEFLWVANFELREVRPGRLALACLRGQVVPITSDMQRRHSFVLIHWLLMEHRCIESVELCESRITRNRFLFRDGLRLSRNLRHVKLCYYLLDDYPLRDLISVLHSNVSTLDTLEVVSVRFSDIGVRMLCELLVKCQALRTFIFLNNHVNALEIEALVRCCAAHHTLRRVHVDELLVTPEGCHALADMLSRNTVIDELVVSGFAREPYEPACGFSSLFTAVANRCKPLATFELCNFVLSEADFEELSRVMSGGASVKRLSVMCTAASYDLRLSLAPMISNNTMLEEIFVNSCLVRGDELEAIAKAIEGNVTLKKLTLNQACFSGNAALPLVNAMLVNRTLQFLSIGTVRQPGLSNFSKQVSDNDLRSRVEFNCLCLSTDDLIACLQQGPKTSHVTFGPPAPLTEYQLQGLARGLCGNVYLTSLVVLINGMIDFNLAVLLSTVFASCRSLRDAQLSFVADSMEAVMLIGGISKSRSIRSIIFGGWNFDYYVATALGNMLRMMRTLTHLTFEALMPNSAVSLMTEFPRALESNFTLLSINDYERRDFERNVFEIRDALRRNLSLLQKATQFVVPPCCNSKAAAAAFEKVRESRALLDNVMQLADLTEAEAAEAINRRRWYLDTNFLALAGVVRDKVQCHRAPAGVDCPRQLDEIDFDSWMIIRSYLTIDDIL</sequence>
<dbReference type="Gene3D" id="3.80.10.10">
    <property type="entry name" value="Ribonuclease Inhibitor"/>
    <property type="match status" value="3"/>
</dbReference>
<reference evidence="2" key="2">
    <citation type="submission" date="2021-09" db="EMBL/GenBank/DDBJ databases">
        <authorList>
            <person name="Jia N."/>
            <person name="Wang J."/>
            <person name="Shi W."/>
            <person name="Du L."/>
            <person name="Sun Y."/>
            <person name="Zhan W."/>
            <person name="Jiang J."/>
            <person name="Wang Q."/>
            <person name="Zhang B."/>
            <person name="Ji P."/>
            <person name="Sakyi L.B."/>
            <person name="Cui X."/>
            <person name="Yuan T."/>
            <person name="Jiang B."/>
            <person name="Yang W."/>
            <person name="Lam T.T.-Y."/>
            <person name="Chang Q."/>
            <person name="Ding S."/>
            <person name="Wang X."/>
            <person name="Zhu J."/>
            <person name="Ruan X."/>
            <person name="Zhao L."/>
            <person name="Wei J."/>
            <person name="Que T."/>
            <person name="Du C."/>
            <person name="Cheng J."/>
            <person name="Dai P."/>
            <person name="Han X."/>
            <person name="Huang E."/>
            <person name="Gao Y."/>
            <person name="Liu J."/>
            <person name="Shao H."/>
            <person name="Ye R."/>
            <person name="Li L."/>
            <person name="Wei W."/>
            <person name="Wang X."/>
            <person name="Wang C."/>
            <person name="Huo Q."/>
            <person name="Li W."/>
            <person name="Guo W."/>
            <person name="Chen H."/>
            <person name="Chen S."/>
            <person name="Zhou L."/>
            <person name="Zhou L."/>
            <person name="Ni X."/>
            <person name="Tian J."/>
            <person name="Zhou Y."/>
            <person name="Sheng Y."/>
            <person name="Liu T."/>
            <person name="Pan Y."/>
            <person name="Xia L."/>
            <person name="Li J."/>
            <person name="Zhao F."/>
            <person name="Cao W."/>
        </authorList>
    </citation>
    <scope>NUCLEOTIDE SEQUENCE</scope>
    <source>
        <strain evidence="2">Rmic-2018</strain>
        <tissue evidence="2">Larvae</tissue>
    </source>
</reference>
<dbReference type="InterPro" id="IPR032675">
    <property type="entry name" value="LRR_dom_sf"/>
</dbReference>
<protein>
    <submittedName>
        <fullName evidence="2">Uncharacterized protein</fullName>
    </submittedName>
</protein>
<proteinExistence type="predicted"/>
<organism evidence="2 3">
    <name type="scientific">Rhipicephalus microplus</name>
    <name type="common">Cattle tick</name>
    <name type="synonym">Boophilus microplus</name>
    <dbReference type="NCBI Taxonomy" id="6941"/>
    <lineage>
        <taxon>Eukaryota</taxon>
        <taxon>Metazoa</taxon>
        <taxon>Ecdysozoa</taxon>
        <taxon>Arthropoda</taxon>
        <taxon>Chelicerata</taxon>
        <taxon>Arachnida</taxon>
        <taxon>Acari</taxon>
        <taxon>Parasitiformes</taxon>
        <taxon>Ixodida</taxon>
        <taxon>Ixodoidea</taxon>
        <taxon>Ixodidae</taxon>
        <taxon>Rhipicephalinae</taxon>
        <taxon>Rhipicephalus</taxon>
        <taxon>Boophilus</taxon>
    </lineage>
</organism>
<keyword evidence="3" id="KW-1185">Reference proteome</keyword>
<dbReference type="SUPFAM" id="SSF52047">
    <property type="entry name" value="RNI-like"/>
    <property type="match status" value="2"/>
</dbReference>
<comment type="caution">
    <text evidence="2">The sequence shown here is derived from an EMBL/GenBank/DDBJ whole genome shotgun (WGS) entry which is preliminary data.</text>
</comment>
<dbReference type="EMBL" id="JABSTU010000009">
    <property type="protein sequence ID" value="KAH8021348.1"/>
    <property type="molecule type" value="Genomic_DNA"/>
</dbReference>
<dbReference type="PANTHER" id="PTHR24111:SF0">
    <property type="entry name" value="LEUCINE-RICH REPEAT-CONTAINING PROTEIN"/>
    <property type="match status" value="1"/>
</dbReference>
<accession>A0A9J6DGM4</accession>
<dbReference type="InterPro" id="IPR052201">
    <property type="entry name" value="LRR-containing_regulator"/>
</dbReference>
<dbReference type="PANTHER" id="PTHR24111">
    <property type="entry name" value="LEUCINE-RICH REPEAT-CONTAINING PROTEIN 34"/>
    <property type="match status" value="1"/>
</dbReference>
<gene>
    <name evidence="2" type="ORF">HPB51_015338</name>
</gene>